<protein>
    <recommendedName>
        <fullName evidence="4">Dolichyl-phosphate-mannose-protein mannosyltransferase</fullName>
    </recommendedName>
</protein>
<keyword evidence="1" id="KW-1133">Transmembrane helix</keyword>
<feature type="transmembrane region" description="Helical" evidence="1">
    <location>
        <begin position="303"/>
        <end position="324"/>
    </location>
</feature>
<evidence type="ECO:0000313" key="2">
    <source>
        <dbReference type="EMBL" id="SMC79150.1"/>
    </source>
</evidence>
<feature type="transmembrane region" description="Helical" evidence="1">
    <location>
        <begin position="330"/>
        <end position="349"/>
    </location>
</feature>
<dbReference type="Proteomes" id="UP000192678">
    <property type="component" value="Unassembled WGS sequence"/>
</dbReference>
<evidence type="ECO:0000256" key="1">
    <source>
        <dbReference type="SAM" id="Phobius"/>
    </source>
</evidence>
<feature type="transmembrane region" description="Helical" evidence="1">
    <location>
        <begin position="247"/>
        <end position="265"/>
    </location>
</feature>
<feature type="transmembrane region" description="Helical" evidence="1">
    <location>
        <begin position="7"/>
        <end position="28"/>
    </location>
</feature>
<keyword evidence="1" id="KW-0472">Membrane</keyword>
<dbReference type="STRING" id="475255.SAMN04488101_10356"/>
<dbReference type="AlphaFoldDB" id="A0A1W2C1X1"/>
<dbReference type="EMBL" id="FWYB01000003">
    <property type="protein sequence ID" value="SMC79150.1"/>
    <property type="molecule type" value="Genomic_DNA"/>
</dbReference>
<evidence type="ECO:0008006" key="4">
    <source>
        <dbReference type="Google" id="ProtNLM"/>
    </source>
</evidence>
<gene>
    <name evidence="2" type="ORF">SAMN04488101_10356</name>
</gene>
<evidence type="ECO:0000313" key="3">
    <source>
        <dbReference type="Proteomes" id="UP000192678"/>
    </source>
</evidence>
<accession>A0A1W2C1X1</accession>
<organism evidence="2 3">
    <name type="scientific">Pedobacter nyackensis</name>
    <dbReference type="NCBI Taxonomy" id="475255"/>
    <lineage>
        <taxon>Bacteria</taxon>
        <taxon>Pseudomonadati</taxon>
        <taxon>Bacteroidota</taxon>
        <taxon>Sphingobacteriia</taxon>
        <taxon>Sphingobacteriales</taxon>
        <taxon>Sphingobacteriaceae</taxon>
        <taxon>Pedobacter</taxon>
    </lineage>
</organism>
<feature type="transmembrane region" description="Helical" evidence="1">
    <location>
        <begin position="91"/>
        <end position="108"/>
    </location>
</feature>
<feature type="transmembrane region" description="Helical" evidence="1">
    <location>
        <begin position="120"/>
        <end position="139"/>
    </location>
</feature>
<feature type="transmembrane region" description="Helical" evidence="1">
    <location>
        <begin position="271"/>
        <end position="291"/>
    </location>
</feature>
<keyword evidence="3" id="KW-1185">Reference proteome</keyword>
<feature type="transmembrane region" description="Helical" evidence="1">
    <location>
        <begin position="34"/>
        <end position="54"/>
    </location>
</feature>
<sequence length="397" mass="46481">MLNFNEIISLLISISVLTFLSTIILYYYTKRFFFSVSVSIIKYAFCFIYFVLWVQYRPIILLDDQTYYEQSIVIFEKANGSLTYLFSFKNIAFISSLAGGTHFGYYIYNFISFIIFGQNYYSPVILNILFSVITGIIIYKTLLLAKLDKKFCIFFLLFFLLHWDILSWSSFINLKDILVLFFVVWALNCMIRLKEKGNRLFLILNLLLIGTVLLFFRFYLVYFLIVSGVVYMVITQMYKVKSRWTGVVMRSLVLIVMPVSFYLVFIKVFSASLAEIGGATNVVSGFIRFILTPLPFSIEENYSFLFISSLLHWMMLPFIIYGTYLFLKRYFISLMPFVILALLLCVFYGSFGELQGPRHRVLLLYFVSLTQALSIYEFLILLSKSKQKICVESLEQQ</sequence>
<feature type="transmembrane region" description="Helical" evidence="1">
    <location>
        <begin position="361"/>
        <end position="382"/>
    </location>
</feature>
<keyword evidence="1" id="KW-0812">Transmembrane</keyword>
<name>A0A1W2C1X1_9SPHI</name>
<reference evidence="2 3" key="1">
    <citation type="submission" date="2017-04" db="EMBL/GenBank/DDBJ databases">
        <authorList>
            <person name="Afonso C.L."/>
            <person name="Miller P.J."/>
            <person name="Scott M.A."/>
            <person name="Spackman E."/>
            <person name="Goraichik I."/>
            <person name="Dimitrov K.M."/>
            <person name="Suarez D.L."/>
            <person name="Swayne D.E."/>
        </authorList>
    </citation>
    <scope>NUCLEOTIDE SEQUENCE [LARGE SCALE GENOMIC DNA]</scope>
    <source>
        <strain evidence="2 3">DSM 19625</strain>
    </source>
</reference>
<feature type="transmembrane region" description="Helical" evidence="1">
    <location>
        <begin position="200"/>
        <end position="216"/>
    </location>
</feature>
<proteinExistence type="predicted"/>